<evidence type="ECO:0000256" key="1">
    <source>
        <dbReference type="ARBA" id="ARBA00004651"/>
    </source>
</evidence>
<dbReference type="RefSeq" id="WP_133429574.1">
    <property type="nucleotide sequence ID" value="NZ_BMCC01000001.1"/>
</dbReference>
<dbReference type="PANTHER" id="PTHR37821">
    <property type="entry name" value="AMINO ACID TRANSPORTER YUIF-RELATED"/>
    <property type="match status" value="1"/>
</dbReference>
<keyword evidence="5 6" id="KW-0472">Membrane</keyword>
<feature type="transmembrane region" description="Helical" evidence="6">
    <location>
        <begin position="59"/>
        <end position="81"/>
    </location>
</feature>
<feature type="transmembrane region" description="Helical" evidence="6">
    <location>
        <begin position="410"/>
        <end position="433"/>
    </location>
</feature>
<feature type="transmembrane region" description="Helical" evidence="6">
    <location>
        <begin position="256"/>
        <end position="273"/>
    </location>
</feature>
<dbReference type="EMBL" id="SCWE01000001">
    <property type="protein sequence ID" value="TDM03478.1"/>
    <property type="molecule type" value="Genomic_DNA"/>
</dbReference>
<feature type="transmembrane region" description="Helical" evidence="6">
    <location>
        <begin position="102"/>
        <end position="126"/>
    </location>
</feature>
<dbReference type="Pfam" id="PF13726">
    <property type="entry name" value="Na_H_antiport_2"/>
    <property type="match status" value="1"/>
</dbReference>
<dbReference type="Pfam" id="PF03553">
    <property type="entry name" value="Na_H_antiporter"/>
    <property type="match status" value="1"/>
</dbReference>
<evidence type="ECO:0000256" key="2">
    <source>
        <dbReference type="ARBA" id="ARBA00022475"/>
    </source>
</evidence>
<reference evidence="9 10" key="1">
    <citation type="submission" date="2019-01" db="EMBL/GenBank/DDBJ databases">
        <title>Draft genome sequences of the type strains of six Macrococcus species.</title>
        <authorList>
            <person name="Mazhar S."/>
            <person name="Altermann E."/>
            <person name="Hill C."/>
            <person name="Mcauliffe O."/>
        </authorList>
    </citation>
    <scope>NUCLEOTIDE SEQUENCE [LARGE SCALE GENOMIC DNA]</scope>
    <source>
        <strain evidence="9 10">CCM4809</strain>
    </source>
</reference>
<feature type="domain" description="Putative Na+/H+ antiporter N-terminal" evidence="8">
    <location>
        <begin position="2"/>
        <end position="88"/>
    </location>
</feature>
<feature type="transmembrane region" description="Helical" evidence="6">
    <location>
        <begin position="190"/>
        <end position="211"/>
    </location>
</feature>
<feature type="domain" description="Na+/H+ antiporter NhaC-like C-terminal" evidence="7">
    <location>
        <begin position="150"/>
        <end position="429"/>
    </location>
</feature>
<feature type="transmembrane region" description="Helical" evidence="6">
    <location>
        <begin position="285"/>
        <end position="303"/>
    </location>
</feature>
<evidence type="ECO:0000256" key="4">
    <source>
        <dbReference type="ARBA" id="ARBA00022989"/>
    </source>
</evidence>
<dbReference type="OrthoDB" id="9772446at2"/>
<comment type="subcellular location">
    <subcellularLocation>
        <location evidence="1">Cell membrane</location>
        <topology evidence="1">Multi-pass membrane protein</topology>
    </subcellularLocation>
</comment>
<evidence type="ECO:0000259" key="7">
    <source>
        <dbReference type="Pfam" id="PF03553"/>
    </source>
</evidence>
<evidence type="ECO:0000313" key="10">
    <source>
        <dbReference type="Proteomes" id="UP000295328"/>
    </source>
</evidence>
<dbReference type="InterPro" id="IPR052576">
    <property type="entry name" value="AA_Transporter-Related"/>
</dbReference>
<dbReference type="Proteomes" id="UP000295328">
    <property type="component" value="Unassembled WGS sequence"/>
</dbReference>
<evidence type="ECO:0000256" key="6">
    <source>
        <dbReference type="SAM" id="Phobius"/>
    </source>
</evidence>
<keyword evidence="4 6" id="KW-1133">Transmembrane helix</keyword>
<sequence>MNAVLLAVIIMIILSLCRLNVVLSLFIGALVGGLAAGMGLNETITIFTSGIGDGSEVALSYALLGGFAALISYSGITDYFVEKIIRLIKQDSTVKTRVWTKVIIIVSLIMLSCLSQNVIPIHIAFIPIVVPPLLSLFNELKLDRRMVAVVITFGLCFPYTLLPFGFGHIFHEIIKKGFDQAHYTIQFDDIWKAMLIPSLGFIVGLILGIILYRKPRIYTKTYDADFIPKEISRYTVAVTVLAIIVTFVVQLLTESMIFGALAGILIFFMFRVYDWKTLDNELVGGIKIMAYIGVVMLTANGFAKVMNESGQLKSLVNNMVMLTQGDKSLSIIFMLIAGLIITLGIGSSFATIPIIAALFIPFGQQIGLSPLALISIIGTAGALGDAGSPASDSTLGPTAGLNMDGQHDHIWDTCVPTFLLFNIPLIIFGYIAAMVL</sequence>
<feature type="transmembrane region" description="Helical" evidence="6">
    <location>
        <begin position="331"/>
        <end position="360"/>
    </location>
</feature>
<keyword evidence="3 6" id="KW-0812">Transmembrane</keyword>
<dbReference type="AlphaFoldDB" id="A0A4R6BNX5"/>
<gene>
    <name evidence="9" type="ORF">ERX37_05180</name>
</gene>
<evidence type="ECO:0000256" key="3">
    <source>
        <dbReference type="ARBA" id="ARBA00022692"/>
    </source>
</evidence>
<feature type="transmembrane region" description="Helical" evidence="6">
    <location>
        <begin position="231"/>
        <end position="249"/>
    </location>
</feature>
<dbReference type="InterPro" id="IPR018461">
    <property type="entry name" value="Na/H_Antiport_NhaC-like_C"/>
</dbReference>
<evidence type="ECO:0000259" key="8">
    <source>
        <dbReference type="Pfam" id="PF13726"/>
    </source>
</evidence>
<organism evidence="9 10">
    <name type="scientific">Macrococcus hajekii</name>
    <dbReference type="NCBI Taxonomy" id="198482"/>
    <lineage>
        <taxon>Bacteria</taxon>
        <taxon>Bacillati</taxon>
        <taxon>Bacillota</taxon>
        <taxon>Bacilli</taxon>
        <taxon>Bacillales</taxon>
        <taxon>Staphylococcaceae</taxon>
        <taxon>Macrococcus</taxon>
    </lineage>
</organism>
<dbReference type="PANTHER" id="PTHR37821:SF1">
    <property type="entry name" value="AMINO ACID TRANSPORTER YUIF-RELATED"/>
    <property type="match status" value="1"/>
</dbReference>
<evidence type="ECO:0000256" key="5">
    <source>
        <dbReference type="ARBA" id="ARBA00023136"/>
    </source>
</evidence>
<keyword evidence="10" id="KW-1185">Reference proteome</keyword>
<accession>A0A4R6BNX5</accession>
<evidence type="ECO:0000313" key="9">
    <source>
        <dbReference type="EMBL" id="TDM03478.1"/>
    </source>
</evidence>
<protein>
    <submittedName>
        <fullName evidence="9">Na+/H+ antiporter family protein</fullName>
    </submittedName>
</protein>
<name>A0A4R6BNX5_9STAP</name>
<feature type="transmembrane region" description="Helical" evidence="6">
    <location>
        <begin position="146"/>
        <end position="170"/>
    </location>
</feature>
<comment type="caution">
    <text evidence="9">The sequence shown here is derived from an EMBL/GenBank/DDBJ whole genome shotgun (WGS) entry which is preliminary data.</text>
</comment>
<proteinExistence type="predicted"/>
<keyword evidence="2" id="KW-1003">Cell membrane</keyword>
<dbReference type="InterPro" id="IPR032813">
    <property type="entry name" value="Na_H_antiport_N"/>
</dbReference>
<dbReference type="GO" id="GO:0005886">
    <property type="term" value="C:plasma membrane"/>
    <property type="evidence" value="ECO:0007669"/>
    <property type="project" value="UniProtKB-SubCell"/>
</dbReference>